<evidence type="ECO:0000313" key="2">
    <source>
        <dbReference type="EMBL" id="ABD45374.1"/>
    </source>
</evidence>
<dbReference type="AlphaFoldDB" id="Q2GFL2"/>
<reference evidence="2 3" key="1">
    <citation type="journal article" date="2006" name="PLoS Genet.">
        <title>Comparative genomics of emerging human ehrlichiosis agents.</title>
        <authorList>
            <person name="Dunning Hotopp J.C."/>
            <person name="Lin M."/>
            <person name="Madupu R."/>
            <person name="Crabtree J."/>
            <person name="Angiuoli S.V."/>
            <person name="Eisen J.A."/>
            <person name="Seshadri R."/>
            <person name="Ren Q."/>
            <person name="Wu M."/>
            <person name="Utterback T.R."/>
            <person name="Smith S."/>
            <person name="Lewis M."/>
            <person name="Khouri H."/>
            <person name="Zhang C."/>
            <person name="Niu H."/>
            <person name="Lin Q."/>
            <person name="Ohashi N."/>
            <person name="Zhi N."/>
            <person name="Nelson W."/>
            <person name="Brinkac L.M."/>
            <person name="Dodson R.J."/>
            <person name="Rosovitz M.J."/>
            <person name="Sundaram J."/>
            <person name="Daugherty S.C."/>
            <person name="Davidsen T."/>
            <person name="Durkin A.S."/>
            <person name="Gwinn M."/>
            <person name="Haft D.H."/>
            <person name="Selengut J.D."/>
            <person name="Sullivan S.A."/>
            <person name="Zafar N."/>
            <person name="Zhou L."/>
            <person name="Benahmed F."/>
            <person name="Forberger H."/>
            <person name="Halpin R."/>
            <person name="Mulligan S."/>
            <person name="Robinson J."/>
            <person name="White O."/>
            <person name="Rikihisa Y."/>
            <person name="Tettelin H."/>
        </authorList>
    </citation>
    <scope>NUCLEOTIDE SEQUENCE [LARGE SCALE GENOMIC DNA]</scope>
    <source>
        <strain evidence="3">ATCC CRL-10679 / Arkansas</strain>
    </source>
</reference>
<evidence type="ECO:0000313" key="3">
    <source>
        <dbReference type="Proteomes" id="UP000008320"/>
    </source>
</evidence>
<gene>
    <name evidence="2" type="ordered locus">ECH_0984</name>
</gene>
<name>Q2GFL2_EHRCR</name>
<dbReference type="EMBL" id="CP000236">
    <property type="protein sequence ID" value="ABD45374.1"/>
    <property type="molecule type" value="Genomic_DNA"/>
</dbReference>
<dbReference type="HOGENOM" id="CLU_3403288_0_0_5"/>
<proteinExistence type="predicted"/>
<dbReference type="Proteomes" id="UP000008320">
    <property type="component" value="Chromosome"/>
</dbReference>
<keyword evidence="3" id="KW-1185">Reference proteome</keyword>
<dbReference type="KEGG" id="ech:ECH_0984"/>
<feature type="domain" description="NERD" evidence="1">
    <location>
        <begin position="1"/>
        <end position="30"/>
    </location>
</feature>
<dbReference type="InterPro" id="IPR011528">
    <property type="entry name" value="NERD"/>
</dbReference>
<evidence type="ECO:0000259" key="1">
    <source>
        <dbReference type="PROSITE" id="PS50965"/>
    </source>
</evidence>
<accession>Q2GFL2</accession>
<dbReference type="STRING" id="205920.ECH_0984"/>
<organism evidence="2 3">
    <name type="scientific">Ehrlichia chaffeensis (strain ATCC CRL-10679 / Arkansas)</name>
    <dbReference type="NCBI Taxonomy" id="205920"/>
    <lineage>
        <taxon>Bacteria</taxon>
        <taxon>Pseudomonadati</taxon>
        <taxon>Pseudomonadota</taxon>
        <taxon>Alphaproteobacteria</taxon>
        <taxon>Rickettsiales</taxon>
        <taxon>Anaplasmataceae</taxon>
        <taxon>Ehrlichia</taxon>
    </lineage>
</organism>
<protein>
    <recommendedName>
        <fullName evidence="1">NERD domain-containing protein</fullName>
    </recommendedName>
</protein>
<sequence length="30" mass="3780">MLLQIDYKLILPKIVYVIEKKHHKKFTEYF</sequence>
<dbReference type="PROSITE" id="PS50965">
    <property type="entry name" value="NERD"/>
    <property type="match status" value="1"/>
</dbReference>